<dbReference type="Proteomes" id="UP000324222">
    <property type="component" value="Unassembled WGS sequence"/>
</dbReference>
<evidence type="ECO:0000313" key="2">
    <source>
        <dbReference type="Proteomes" id="UP000324222"/>
    </source>
</evidence>
<proteinExistence type="predicted"/>
<name>A0A5B7EDD6_PORTR</name>
<comment type="caution">
    <text evidence="1">The sequence shown here is derived from an EMBL/GenBank/DDBJ whole genome shotgun (WGS) entry which is preliminary data.</text>
</comment>
<gene>
    <name evidence="1" type="ORF">E2C01_025447</name>
</gene>
<protein>
    <submittedName>
        <fullName evidence="1">Uncharacterized protein</fullName>
    </submittedName>
</protein>
<accession>A0A5B7EDD6</accession>
<organism evidence="1 2">
    <name type="scientific">Portunus trituberculatus</name>
    <name type="common">Swimming crab</name>
    <name type="synonym">Neptunus trituberculatus</name>
    <dbReference type="NCBI Taxonomy" id="210409"/>
    <lineage>
        <taxon>Eukaryota</taxon>
        <taxon>Metazoa</taxon>
        <taxon>Ecdysozoa</taxon>
        <taxon>Arthropoda</taxon>
        <taxon>Crustacea</taxon>
        <taxon>Multicrustacea</taxon>
        <taxon>Malacostraca</taxon>
        <taxon>Eumalacostraca</taxon>
        <taxon>Eucarida</taxon>
        <taxon>Decapoda</taxon>
        <taxon>Pleocyemata</taxon>
        <taxon>Brachyura</taxon>
        <taxon>Eubrachyura</taxon>
        <taxon>Portunoidea</taxon>
        <taxon>Portunidae</taxon>
        <taxon>Portuninae</taxon>
        <taxon>Portunus</taxon>
    </lineage>
</organism>
<dbReference type="EMBL" id="VSRR010002573">
    <property type="protein sequence ID" value="MPC32142.1"/>
    <property type="molecule type" value="Genomic_DNA"/>
</dbReference>
<dbReference type="AlphaFoldDB" id="A0A5B7EDD6"/>
<sequence>MSFTSPNNDDINASRNNKYPLLFTGKKLSFYAVLMLYAQVSLTPPSPTCNGSSVLYRSQQLDLRDISACRPHYI</sequence>
<reference evidence="1 2" key="1">
    <citation type="submission" date="2019-05" db="EMBL/GenBank/DDBJ databases">
        <title>Another draft genome of Portunus trituberculatus and its Hox gene families provides insights of decapod evolution.</title>
        <authorList>
            <person name="Jeong J.-H."/>
            <person name="Song I."/>
            <person name="Kim S."/>
            <person name="Choi T."/>
            <person name="Kim D."/>
            <person name="Ryu S."/>
            <person name="Kim W."/>
        </authorList>
    </citation>
    <scope>NUCLEOTIDE SEQUENCE [LARGE SCALE GENOMIC DNA]</scope>
    <source>
        <tissue evidence="1">Muscle</tissue>
    </source>
</reference>
<evidence type="ECO:0000313" key="1">
    <source>
        <dbReference type="EMBL" id="MPC32142.1"/>
    </source>
</evidence>
<keyword evidence="2" id="KW-1185">Reference proteome</keyword>